<feature type="compositionally biased region" description="Gly residues" evidence="1">
    <location>
        <begin position="48"/>
        <end position="60"/>
    </location>
</feature>
<proteinExistence type="predicted"/>
<accession>A0A9Q0RKG2</accession>
<name>A0A9Q0RKG2_BLOTA</name>
<feature type="region of interest" description="Disordered" evidence="1">
    <location>
        <begin position="42"/>
        <end position="61"/>
    </location>
</feature>
<dbReference type="Proteomes" id="UP001142055">
    <property type="component" value="Chromosome 2"/>
</dbReference>
<reference evidence="2" key="1">
    <citation type="submission" date="2022-12" db="EMBL/GenBank/DDBJ databases">
        <title>Genome assemblies of Blomia tropicalis.</title>
        <authorList>
            <person name="Cui Y."/>
        </authorList>
    </citation>
    <scope>NUCLEOTIDE SEQUENCE</scope>
    <source>
        <tissue evidence="2">Adult mites</tissue>
    </source>
</reference>
<dbReference type="AlphaFoldDB" id="A0A9Q0RKG2"/>
<keyword evidence="3" id="KW-1185">Reference proteome</keyword>
<evidence type="ECO:0000313" key="2">
    <source>
        <dbReference type="EMBL" id="KAJ6219143.1"/>
    </source>
</evidence>
<gene>
    <name evidence="2" type="ORF">RDWZM_004955</name>
</gene>
<protein>
    <submittedName>
        <fullName evidence="2">Uncharacterized protein</fullName>
    </submittedName>
</protein>
<organism evidence="2 3">
    <name type="scientific">Blomia tropicalis</name>
    <name type="common">Mite</name>
    <dbReference type="NCBI Taxonomy" id="40697"/>
    <lineage>
        <taxon>Eukaryota</taxon>
        <taxon>Metazoa</taxon>
        <taxon>Ecdysozoa</taxon>
        <taxon>Arthropoda</taxon>
        <taxon>Chelicerata</taxon>
        <taxon>Arachnida</taxon>
        <taxon>Acari</taxon>
        <taxon>Acariformes</taxon>
        <taxon>Sarcoptiformes</taxon>
        <taxon>Astigmata</taxon>
        <taxon>Glycyphagoidea</taxon>
        <taxon>Echimyopodidae</taxon>
        <taxon>Blomia</taxon>
    </lineage>
</organism>
<evidence type="ECO:0000256" key="1">
    <source>
        <dbReference type="SAM" id="MobiDB-lite"/>
    </source>
</evidence>
<sequence length="149" mass="16170">MFEFWTFNINKIKLGLGPNATPSNNVSTTRGMMVSRGRVSAASTDSVGSGGSSGGGGGGPLSSNQNLYNTSHVHNMMRVIEACPYLNIRLPFRGISSSSSTIRQQDDTLLVLLLNFFISSFIPLYENANVRGSFAFAYCHLFESSIIYL</sequence>
<evidence type="ECO:0000313" key="3">
    <source>
        <dbReference type="Proteomes" id="UP001142055"/>
    </source>
</evidence>
<comment type="caution">
    <text evidence="2">The sequence shown here is derived from an EMBL/GenBank/DDBJ whole genome shotgun (WGS) entry which is preliminary data.</text>
</comment>
<dbReference type="EMBL" id="JAPWDV010000002">
    <property type="protein sequence ID" value="KAJ6219143.1"/>
    <property type="molecule type" value="Genomic_DNA"/>
</dbReference>